<dbReference type="GO" id="GO:0016887">
    <property type="term" value="F:ATP hydrolysis activity"/>
    <property type="evidence" value="ECO:0007669"/>
    <property type="project" value="InterPro"/>
</dbReference>
<evidence type="ECO:0000256" key="12">
    <source>
        <dbReference type="ARBA" id="ARBA00023204"/>
    </source>
</evidence>
<dbReference type="GO" id="GO:0070192">
    <property type="term" value="P:chromosome organization involved in meiotic cell cycle"/>
    <property type="evidence" value="ECO:0007669"/>
    <property type="project" value="TreeGrafter"/>
</dbReference>
<evidence type="ECO:0000256" key="16">
    <source>
        <dbReference type="SAM" id="MobiDB-lite"/>
    </source>
</evidence>
<feature type="coiled-coil region" evidence="15">
    <location>
        <begin position="667"/>
        <end position="726"/>
    </location>
</feature>
<dbReference type="FunFam" id="3.40.50.300:FF:001195">
    <property type="entry name" value="DNA repair protein rad50"/>
    <property type="match status" value="1"/>
</dbReference>
<evidence type="ECO:0000256" key="6">
    <source>
        <dbReference type="ARBA" id="ARBA00022454"/>
    </source>
</evidence>
<evidence type="ECO:0000256" key="1">
    <source>
        <dbReference type="ARBA" id="ARBA00001947"/>
    </source>
</evidence>
<dbReference type="GO" id="GO:0000794">
    <property type="term" value="C:condensed nuclear chromosome"/>
    <property type="evidence" value="ECO:0007669"/>
    <property type="project" value="TreeGrafter"/>
</dbReference>
<dbReference type="Pfam" id="PF13476">
    <property type="entry name" value="AAA_23"/>
    <property type="match status" value="1"/>
</dbReference>
<organism evidence="18 19">
    <name type="scientific">Marssonina brunnea f. sp. multigermtubi (strain MB_m1)</name>
    <name type="common">Marssonina leaf spot fungus</name>
    <dbReference type="NCBI Taxonomy" id="1072389"/>
    <lineage>
        <taxon>Eukaryota</taxon>
        <taxon>Fungi</taxon>
        <taxon>Dikarya</taxon>
        <taxon>Ascomycota</taxon>
        <taxon>Pezizomycotina</taxon>
        <taxon>Leotiomycetes</taxon>
        <taxon>Helotiales</taxon>
        <taxon>Drepanopezizaceae</taxon>
        <taxon>Drepanopeziza</taxon>
    </lineage>
</organism>
<dbReference type="STRING" id="1072389.K1WK83"/>
<evidence type="ECO:0000256" key="11">
    <source>
        <dbReference type="ARBA" id="ARBA00023054"/>
    </source>
</evidence>
<dbReference type="PANTHER" id="PTHR18867:SF12">
    <property type="entry name" value="DNA REPAIR PROTEIN RAD50"/>
    <property type="match status" value="1"/>
</dbReference>
<dbReference type="GO" id="GO:0000722">
    <property type="term" value="P:telomere maintenance via recombination"/>
    <property type="evidence" value="ECO:0007669"/>
    <property type="project" value="TreeGrafter"/>
</dbReference>
<protein>
    <recommendedName>
        <fullName evidence="5">DNA repair protein RAD50</fullName>
    </recommendedName>
</protein>
<keyword evidence="9" id="KW-0378">Hydrolase</keyword>
<keyword evidence="11 15" id="KW-0175">Coiled coil</keyword>
<keyword evidence="8" id="KW-0227">DNA damage</keyword>
<feature type="coiled-coil region" evidence="15">
    <location>
        <begin position="913"/>
        <end position="954"/>
    </location>
</feature>
<dbReference type="Pfam" id="PF13558">
    <property type="entry name" value="SbcC_Walker_B"/>
    <property type="match status" value="1"/>
</dbReference>
<gene>
    <name evidence="18" type="ORF">MBM_03862</name>
</gene>
<dbReference type="EMBL" id="JH921434">
    <property type="protein sequence ID" value="EKD18090.1"/>
    <property type="molecule type" value="Genomic_DNA"/>
</dbReference>
<comment type="cofactor">
    <cofactor evidence="1">
        <name>Zn(2+)</name>
        <dbReference type="ChEBI" id="CHEBI:29105"/>
    </cofactor>
</comment>
<keyword evidence="13" id="KW-0539">Nucleus</keyword>
<feature type="region of interest" description="Disordered" evidence="16">
    <location>
        <begin position="1"/>
        <end position="33"/>
    </location>
</feature>
<dbReference type="GO" id="GO:0046872">
    <property type="term" value="F:metal ion binding"/>
    <property type="evidence" value="ECO:0007669"/>
    <property type="project" value="UniProtKB-KW"/>
</dbReference>
<feature type="coiled-coil region" evidence="15">
    <location>
        <begin position="1040"/>
        <end position="1118"/>
    </location>
</feature>
<evidence type="ECO:0000256" key="7">
    <source>
        <dbReference type="ARBA" id="ARBA00022723"/>
    </source>
</evidence>
<dbReference type="InParanoid" id="K1WK83"/>
<dbReference type="GO" id="GO:0030870">
    <property type="term" value="C:Mre11 complex"/>
    <property type="evidence" value="ECO:0007669"/>
    <property type="project" value="InterPro"/>
</dbReference>
<dbReference type="PANTHER" id="PTHR18867">
    <property type="entry name" value="RAD50"/>
    <property type="match status" value="1"/>
</dbReference>
<keyword evidence="6" id="KW-0158">Chromosome</keyword>
<dbReference type="GO" id="GO:0006302">
    <property type="term" value="P:double-strand break repair"/>
    <property type="evidence" value="ECO:0007669"/>
    <property type="project" value="InterPro"/>
</dbReference>
<dbReference type="FunFam" id="3.40.50.300:FF:000947">
    <property type="entry name" value="DNA repair protein RAD50"/>
    <property type="match status" value="1"/>
</dbReference>
<evidence type="ECO:0000313" key="18">
    <source>
        <dbReference type="EMBL" id="EKD18090.1"/>
    </source>
</evidence>
<feature type="coiled-coil region" evidence="15">
    <location>
        <begin position="471"/>
        <end position="498"/>
    </location>
</feature>
<evidence type="ECO:0000256" key="2">
    <source>
        <dbReference type="ARBA" id="ARBA00004123"/>
    </source>
</evidence>
<keyword evidence="19" id="KW-1185">Reference proteome</keyword>
<dbReference type="Proteomes" id="UP000006753">
    <property type="component" value="Unassembled WGS sequence"/>
</dbReference>
<dbReference type="InterPro" id="IPR027417">
    <property type="entry name" value="P-loop_NTPase"/>
</dbReference>
<proteinExistence type="inferred from homology"/>
<dbReference type="FunCoup" id="K1WK83">
    <property type="interactions" value="992"/>
</dbReference>
<dbReference type="OMA" id="FSDYYYR"/>
<dbReference type="SUPFAM" id="SSF52540">
    <property type="entry name" value="P-loop containing nucleoside triphosphate hydrolases"/>
    <property type="match status" value="1"/>
</dbReference>
<feature type="compositionally biased region" description="Polar residues" evidence="16">
    <location>
        <begin position="13"/>
        <end position="26"/>
    </location>
</feature>
<dbReference type="HOGENOM" id="CLU_006184_0_0_1"/>
<name>K1WK83_MARBU</name>
<dbReference type="NCBIfam" id="TIGR00606">
    <property type="entry name" value="rad50"/>
    <property type="match status" value="1"/>
</dbReference>
<evidence type="ECO:0000259" key="17">
    <source>
        <dbReference type="Pfam" id="PF13476"/>
    </source>
</evidence>
<dbReference type="KEGG" id="mbe:MBM_03862"/>
<sequence length="1374" mass="156746">MPVAQAELRHRASTPSFNNRQPSPNGIPQIPRPRVTSEVTAKICLCDDRVPYPHTYFREASISNLSIRGVRSFDNQDKMSLKFQTPLTLIVGINGSGKTTIIECLKYATTGELPPNTKNGAFVHDPKLIGEKEVLAQVKLGFRNGVQSEYVVSRSMSLTVQKTTQKFKTLESNLMMKSKRSGERISISSTVADCNAIVPQQLGVSSAILENVIFCHQDESLWPMLEPSKLKLKFDEIFEAQKYTKAIENIIKVKKGHQENLGKLKIHESNFKELKDMSVKIEHKMHRLQEEIDALTEKRSALDREIADAEKVSREKRGLLETAQGVKYSLAQKRGQAENYEYTLESLSDNLTELQESDEWLRDTLGQYEQRMADYQTSRVELMEKHNHLGRDVKKNREQISAKEIEQGQRQSQQETYERQLIQRVNYIQEAAQEHSIRGYDGDLGEDAIRQFVGKLHKLSKDKDRELAGARKTTSEELKQTQGVLSQLENRQATLKQEKVHAGQAITDNERRIRLKQSEMNSISIDEGAKAVLESKINELQEMLDKATSKAEAAGWDQKLKAEKSRLQQLEEQLEKLNDELFQSNKLAKDRAALDYAKQQAKESRSSLNAMISTYKDQLTEAIGNWTPQNLATEYESVLQQRKSAVDDAKANQDNAIQRLNEIGFELKTARSSLAKKNNELQKNQAKLFTSILEVEGEDPVEITTLDQYLQEYQELEADLAKCRSLSTGAGSLKQMYDKFIETIDQKNCCRLCEREFANQTQRAHASTKLKKMIADLDKEVLKEELEANEKAFKVAEPARPLYDVCKKLQDIEIPALNNDIKRLEGEKATRVATCERHDRLVYDEESAKRDMEGFAKAVSDITKYNNEIFKHENEITKLSSQDMLSGSSLTIDDLGEQIAACNEKIRALKPKIEKLVNDKENSRNEIIDLERRLGAATTELDRAQNALEKKQDIISAIDEFREYINQQKATVSKADAELESLEPDFAKARRQHEDVKLRGDTKANEIQAAKDKVASTVNKFKIVEDEINGYIENGGPDKLKACTREIKRLKDEQETIEKEIAAIVQEINKLKDRIADSDKTKKDIQDNIRYRKARRELEAVRTEIAELETHNADEEYEMYLREYNRSEKRRELKTAERGPITGTITAKDEDLGKTMEDYETDYKSAAEDYRKAHIEVETTKAAIDDMVKCTKALDSAILQFHSVKMEEINSIAGELWRATYQGTDVDTIMVRSDNENVSTTTTRRNFNYRVVMVKQDAEMDMRGRCSAGQKVLACIIIRLALAECFGVNCGVIALDEPTTNLDEDNIRALAGSLHKIIEQRRHQPNFQLIIITHDEEFLKEMKCNDFTDSYYRVSRNAAQKSVIEVQSLADMME</sequence>
<evidence type="ECO:0000256" key="3">
    <source>
        <dbReference type="ARBA" id="ARBA00004286"/>
    </source>
</evidence>
<evidence type="ECO:0000256" key="9">
    <source>
        <dbReference type="ARBA" id="ARBA00022801"/>
    </source>
</evidence>
<dbReference type="GO" id="GO:0003691">
    <property type="term" value="F:double-stranded telomeric DNA binding"/>
    <property type="evidence" value="ECO:0007669"/>
    <property type="project" value="TreeGrafter"/>
</dbReference>
<reference evidence="18 19" key="1">
    <citation type="journal article" date="2012" name="BMC Genomics">
        <title>Sequencing the genome of Marssonina brunnea reveals fungus-poplar co-evolution.</title>
        <authorList>
            <person name="Zhu S."/>
            <person name="Cao Y.-Z."/>
            <person name="Jiang C."/>
            <person name="Tan B.-Y."/>
            <person name="Wang Z."/>
            <person name="Feng S."/>
            <person name="Zhang L."/>
            <person name="Su X.-H."/>
            <person name="Brejova B."/>
            <person name="Vinar T."/>
            <person name="Xu M."/>
            <person name="Wang M.-X."/>
            <person name="Zhang S.-G."/>
            <person name="Huang M.-R."/>
            <person name="Wu R."/>
            <person name="Zhou Y."/>
        </authorList>
    </citation>
    <scope>NUCLEOTIDE SEQUENCE [LARGE SCALE GENOMIC DNA]</scope>
    <source>
        <strain evidence="18 19">MB_m1</strain>
    </source>
</reference>
<accession>K1WK83</accession>
<evidence type="ECO:0000313" key="19">
    <source>
        <dbReference type="Proteomes" id="UP000006753"/>
    </source>
</evidence>
<dbReference type="InterPro" id="IPR038729">
    <property type="entry name" value="Rad50/SbcC_AAA"/>
</dbReference>
<dbReference type="OrthoDB" id="18797at2759"/>
<evidence type="ECO:0000256" key="10">
    <source>
        <dbReference type="ARBA" id="ARBA00022833"/>
    </source>
</evidence>
<dbReference type="Gene3D" id="1.10.287.1490">
    <property type="match status" value="2"/>
</dbReference>
<feature type="domain" description="Rad50/SbcC-type AAA" evidence="17">
    <location>
        <begin position="65"/>
        <end position="275"/>
    </location>
</feature>
<evidence type="ECO:0000256" key="13">
    <source>
        <dbReference type="ARBA" id="ARBA00023242"/>
    </source>
</evidence>
<dbReference type="GO" id="GO:0007004">
    <property type="term" value="P:telomere maintenance via telomerase"/>
    <property type="evidence" value="ECO:0007669"/>
    <property type="project" value="TreeGrafter"/>
</dbReference>
<evidence type="ECO:0000256" key="8">
    <source>
        <dbReference type="ARBA" id="ARBA00022763"/>
    </source>
</evidence>
<feature type="coiled-coil region" evidence="15">
    <location>
        <begin position="530"/>
        <end position="587"/>
    </location>
</feature>
<keyword evidence="7" id="KW-0479">Metal-binding</keyword>
<comment type="similarity">
    <text evidence="4">Belongs to the SMC family. RAD50 subfamily.</text>
</comment>
<dbReference type="eggNOG" id="KOG0962">
    <property type="taxonomic scope" value="Eukaryota"/>
</dbReference>
<evidence type="ECO:0000256" key="14">
    <source>
        <dbReference type="ARBA" id="ARBA00049360"/>
    </source>
</evidence>
<dbReference type="Gene3D" id="3.40.50.300">
    <property type="entry name" value="P-loop containing nucleotide triphosphate hydrolases"/>
    <property type="match status" value="2"/>
</dbReference>
<evidence type="ECO:0000256" key="15">
    <source>
        <dbReference type="SAM" id="Coils"/>
    </source>
</evidence>
<keyword evidence="10" id="KW-0862">Zinc</keyword>
<comment type="subcellular location">
    <subcellularLocation>
        <location evidence="3">Chromosome</location>
    </subcellularLocation>
    <subcellularLocation>
        <location evidence="2">Nucleus</location>
    </subcellularLocation>
</comment>
<keyword evidence="12" id="KW-0234">DNA repair</keyword>
<evidence type="ECO:0000256" key="5">
    <source>
        <dbReference type="ARBA" id="ARBA00017893"/>
    </source>
</evidence>
<dbReference type="InterPro" id="IPR004584">
    <property type="entry name" value="Rad50_eukaryotes"/>
</dbReference>
<dbReference type="GO" id="GO:0051880">
    <property type="term" value="F:G-quadruplex DNA binding"/>
    <property type="evidence" value="ECO:0007669"/>
    <property type="project" value="TreeGrafter"/>
</dbReference>
<evidence type="ECO:0000256" key="4">
    <source>
        <dbReference type="ARBA" id="ARBA00009439"/>
    </source>
</evidence>
<feature type="coiled-coil region" evidence="15">
    <location>
        <begin position="271"/>
        <end position="385"/>
    </location>
</feature>
<comment type="catalytic activity">
    <reaction evidence="14">
        <text>ATP + H2O = ADP + phosphate + H(+)</text>
        <dbReference type="Rhea" id="RHEA:13065"/>
        <dbReference type="ChEBI" id="CHEBI:15377"/>
        <dbReference type="ChEBI" id="CHEBI:15378"/>
        <dbReference type="ChEBI" id="CHEBI:30616"/>
        <dbReference type="ChEBI" id="CHEBI:43474"/>
        <dbReference type="ChEBI" id="CHEBI:456216"/>
    </reaction>
</comment>
<dbReference type="GO" id="GO:0043047">
    <property type="term" value="F:single-stranded telomeric DNA binding"/>
    <property type="evidence" value="ECO:0007669"/>
    <property type="project" value="TreeGrafter"/>
</dbReference>